<sequence length="70" mass="7586">MGDGGFNGITHSPNRRAMNNVSDAMPERRTVSEGETLSVQIVFATDYPSNPNFIIEPYGSNDGPTIIVET</sequence>
<dbReference type="EMBL" id="JBHUDL010000010">
    <property type="protein sequence ID" value="MFD1634536.1"/>
    <property type="molecule type" value="Genomic_DNA"/>
</dbReference>
<evidence type="ECO:0000256" key="1">
    <source>
        <dbReference type="SAM" id="MobiDB-lite"/>
    </source>
</evidence>
<accession>A0ABD6D2I8</accession>
<feature type="compositionally biased region" description="Polar residues" evidence="1">
    <location>
        <begin position="9"/>
        <end position="22"/>
    </location>
</feature>
<dbReference type="RefSeq" id="WP_256404782.1">
    <property type="nucleotide sequence ID" value="NZ_CP187151.1"/>
</dbReference>
<dbReference type="Proteomes" id="UP001597075">
    <property type="component" value="Unassembled WGS sequence"/>
</dbReference>
<name>A0ABD6D2I8_9EURY</name>
<protein>
    <recommendedName>
        <fullName evidence="4">Plastocyanin-like domain-containing protein</fullName>
    </recommendedName>
</protein>
<evidence type="ECO:0000313" key="3">
    <source>
        <dbReference type="Proteomes" id="UP001597075"/>
    </source>
</evidence>
<keyword evidence="3" id="KW-1185">Reference proteome</keyword>
<comment type="caution">
    <text evidence="2">The sequence shown here is derived from an EMBL/GenBank/DDBJ whole genome shotgun (WGS) entry which is preliminary data.</text>
</comment>
<evidence type="ECO:0008006" key="4">
    <source>
        <dbReference type="Google" id="ProtNLM"/>
    </source>
</evidence>
<reference evidence="2 3" key="1">
    <citation type="journal article" date="2019" name="Int. J. Syst. Evol. Microbiol.">
        <title>The Global Catalogue of Microorganisms (GCM) 10K type strain sequencing project: providing services to taxonomists for standard genome sequencing and annotation.</title>
        <authorList>
            <consortium name="The Broad Institute Genomics Platform"/>
            <consortium name="The Broad Institute Genome Sequencing Center for Infectious Disease"/>
            <person name="Wu L."/>
            <person name="Ma J."/>
        </authorList>
    </citation>
    <scope>NUCLEOTIDE SEQUENCE [LARGE SCALE GENOMIC DNA]</scope>
    <source>
        <strain evidence="2 3">CGMCC 1.10594</strain>
    </source>
</reference>
<gene>
    <name evidence="2" type="ORF">ACFSBJ_12460</name>
</gene>
<evidence type="ECO:0000313" key="2">
    <source>
        <dbReference type="EMBL" id="MFD1634536.1"/>
    </source>
</evidence>
<organism evidence="2 3">
    <name type="scientific">Haloplanus ruber</name>
    <dbReference type="NCBI Taxonomy" id="869892"/>
    <lineage>
        <taxon>Archaea</taxon>
        <taxon>Methanobacteriati</taxon>
        <taxon>Methanobacteriota</taxon>
        <taxon>Stenosarchaea group</taxon>
        <taxon>Halobacteria</taxon>
        <taxon>Halobacteriales</taxon>
        <taxon>Haloferacaceae</taxon>
        <taxon>Haloplanus</taxon>
    </lineage>
</organism>
<proteinExistence type="predicted"/>
<dbReference type="AlphaFoldDB" id="A0ABD6D2I8"/>
<feature type="region of interest" description="Disordered" evidence="1">
    <location>
        <begin position="1"/>
        <end position="33"/>
    </location>
</feature>